<dbReference type="VEuPathDB" id="FungiDB:PV06_02274"/>
<dbReference type="GeneID" id="27354348"/>
<dbReference type="PANTHER" id="PTHR31780:SF10">
    <property type="entry name" value="LD36051P"/>
    <property type="match status" value="1"/>
</dbReference>
<comment type="subcellular location">
    <subcellularLocation>
        <location evidence="2 8">Cytoplasm</location>
    </subcellularLocation>
</comment>
<feature type="compositionally biased region" description="Low complexity" evidence="9">
    <location>
        <begin position="899"/>
        <end position="913"/>
    </location>
</feature>
<dbReference type="HOGENOM" id="CLU_002935_0_1_1"/>
<protein>
    <recommendedName>
        <fullName evidence="4 8">Stress response protein NST1</fullName>
    </recommendedName>
</protein>
<feature type="compositionally biased region" description="Acidic residues" evidence="9">
    <location>
        <begin position="469"/>
        <end position="500"/>
    </location>
</feature>
<keyword evidence="7 8" id="KW-0175">Coiled coil</keyword>
<dbReference type="InterPro" id="IPR025279">
    <property type="entry name" value="NST1"/>
</dbReference>
<feature type="compositionally biased region" description="Basic and acidic residues" evidence="9">
    <location>
        <begin position="53"/>
        <end position="63"/>
    </location>
</feature>
<feature type="region of interest" description="Disordered" evidence="9">
    <location>
        <begin position="887"/>
        <end position="963"/>
    </location>
</feature>
<evidence type="ECO:0000313" key="10">
    <source>
        <dbReference type="EMBL" id="KIW46609.1"/>
    </source>
</evidence>
<dbReference type="EMBL" id="KN847333">
    <property type="protein sequence ID" value="KIW46609.1"/>
    <property type="molecule type" value="Genomic_DNA"/>
</dbReference>
<dbReference type="STRING" id="215243.A0A0D2EFB6"/>
<dbReference type="GO" id="GO:0005737">
    <property type="term" value="C:cytoplasm"/>
    <property type="evidence" value="ECO:0007669"/>
    <property type="project" value="UniProtKB-SubCell"/>
</dbReference>
<feature type="compositionally biased region" description="Polar residues" evidence="9">
    <location>
        <begin position="755"/>
        <end position="787"/>
    </location>
</feature>
<feature type="compositionally biased region" description="Basic and acidic residues" evidence="9">
    <location>
        <begin position="85"/>
        <end position="95"/>
    </location>
</feature>
<evidence type="ECO:0000256" key="7">
    <source>
        <dbReference type="ARBA" id="ARBA00023054"/>
    </source>
</evidence>
<feature type="compositionally biased region" description="Basic and acidic residues" evidence="9">
    <location>
        <begin position="541"/>
        <end position="564"/>
    </location>
</feature>
<evidence type="ECO:0000256" key="1">
    <source>
        <dbReference type="ARBA" id="ARBA00002545"/>
    </source>
</evidence>
<accession>A0A0D2EFB6</accession>
<feature type="compositionally biased region" description="Basic residues" evidence="9">
    <location>
        <begin position="1"/>
        <end position="13"/>
    </location>
</feature>
<comment type="function">
    <text evidence="1 8">May act as a negative regulator of salt tolerance.</text>
</comment>
<comment type="similarity">
    <text evidence="3 8">Belongs to the NST1 family.</text>
</comment>
<feature type="region of interest" description="Disordered" evidence="9">
    <location>
        <begin position="454"/>
        <end position="507"/>
    </location>
</feature>
<feature type="compositionally biased region" description="Polar residues" evidence="9">
    <location>
        <begin position="17"/>
        <end position="35"/>
    </location>
</feature>
<dbReference type="Pfam" id="PF13945">
    <property type="entry name" value="NST1"/>
    <property type="match status" value="1"/>
</dbReference>
<dbReference type="AlphaFoldDB" id="A0A0D2EFB6"/>
<feature type="region of interest" description="Disordered" evidence="9">
    <location>
        <begin position="541"/>
        <end position="836"/>
    </location>
</feature>
<feature type="compositionally biased region" description="Basic residues" evidence="9">
    <location>
        <begin position="176"/>
        <end position="185"/>
    </location>
</feature>
<evidence type="ECO:0000256" key="5">
    <source>
        <dbReference type="ARBA" id="ARBA00022490"/>
    </source>
</evidence>
<dbReference type="PANTHER" id="PTHR31780">
    <property type="entry name" value="STRESS RESPONSE PROTEIN NST1-RELATED"/>
    <property type="match status" value="1"/>
</dbReference>
<proteinExistence type="inferred from homology"/>
<keyword evidence="6 8" id="KW-0346">Stress response</keyword>
<feature type="region of interest" description="Disordered" evidence="9">
    <location>
        <begin position="1183"/>
        <end position="1202"/>
    </location>
</feature>
<dbReference type="RefSeq" id="XP_016266825.1">
    <property type="nucleotide sequence ID" value="XM_016402928.1"/>
</dbReference>
<dbReference type="InterPro" id="IPR051195">
    <property type="entry name" value="Fungal_stress_NST1"/>
</dbReference>
<feature type="compositionally biased region" description="Basic and acidic residues" evidence="9">
    <location>
        <begin position="574"/>
        <end position="707"/>
    </location>
</feature>
<evidence type="ECO:0000256" key="8">
    <source>
        <dbReference type="RuleBase" id="RU049441"/>
    </source>
</evidence>
<feature type="region of interest" description="Disordered" evidence="9">
    <location>
        <begin position="325"/>
        <end position="383"/>
    </location>
</feature>
<keyword evidence="5 8" id="KW-0963">Cytoplasm</keyword>
<feature type="compositionally biased region" description="Polar residues" evidence="9">
    <location>
        <begin position="923"/>
        <end position="935"/>
    </location>
</feature>
<keyword evidence="11" id="KW-1185">Reference proteome</keyword>
<feature type="compositionally biased region" description="Basic and acidic residues" evidence="9">
    <location>
        <begin position="156"/>
        <end position="168"/>
    </location>
</feature>
<dbReference type="Proteomes" id="UP000053342">
    <property type="component" value="Unassembled WGS sequence"/>
</dbReference>
<evidence type="ECO:0000313" key="11">
    <source>
        <dbReference type="Proteomes" id="UP000053342"/>
    </source>
</evidence>
<sequence>MPSKKKATTHVHAAKPQPSNDSLKNAPTPPSTLQKSDPVAHSATLINGQKPASKGDNDSKTGDTTESAGEPTPTPAVNRKKQKRREKEAAKRAAEQKQPNGDVYSIPKPHGQLPPVKQGRGPVKGYFTEEPDYPDPSDPSYADIGSPEEAFYSGDEDPHYADGAEGMHDSSWLNTSKRKKSKGGKSHLPDTESLSRSSTMLSRSHIPPLSNAAMRASQKLSSSDHIWNTSTQAERENIKQFWLELGEEERRSLVKVEKEAVLRKMKEQQKHSCSCSVCGRKRTAIEEELEVLYDAYYEELEQFANHNTDLSSVPQMMAPPRPPFRRVTHPMAGSFPSRGRVHEVDEDDEDLEDEDEYDEEDDEAYSDEDDYDDHGLPPGPPDFFQFGNSLTVKGLSEQFPGSWLGKLTILIDGILTVADDLLKNDGKHFIDMMEQLAERRMQREEDIHYPSSSYAHRDYHQGHNHPPIDDDDDYDDEEDDEDYDSQEEDDFEGDEMDSMTEEQRMEEGRRMFQIFAARMFEQRVLTAYREKVAAERQKKLLEELDEESRLDSQREAKKAREAAKKKEKKKLQKMAKDEERAKKEAEKAAQEAAARELEEKRQEDQRKRREEQRKKREAEKKAAEEERLRKEAEKHRKQQEQRERQLELERKQREAKERERLKREEMKKKEREERELKEKEARERKAKEDQERKAKDEQAKKEKDAAQRAHQSSAKQQPVALPPGLHPPSRGSSIHSPHFQVATPVVPPKVPTPARNRQPSQPSQYSHGSSPKSQKASTDVSGSSISPATVAMPQTPAPGQHPKAQGQQPVLHHPQPSAPRSPLNNPGRGQYPFNVNGIPPVGVNGPAMGGPGMMPGMIPPMPNYQGPPVGNQQRFAMNGMQYPPGIARPFQPGQQMPFVPQAPGQVPPVANQQTVPKPVGHSRQPSTDTSSQPTPISRPGPIARPSSTTPDKQKPIQRSPDADVEHLATQLGSKALLDDTDEPFLENAESRIGLAPVGPPPSTRMPFASSFSELKQEPFAPINHGWGGFHSGVSPAANWGAPGTQRPSPGWSQPPFGALGGVPQPISRSHFPRPIAVRLMLVQACRQLSQTPGSSADGYHPAQAVLRQLEMIKAPGEPLVSMDEMLGICDTEGNPQNGGGSFEVVIDKSRGQVIKFVEDAPGPHRGSVGEIGSPVMGHSQHIQTSPFGGIGTSSFGPPGRSF</sequence>
<evidence type="ECO:0000256" key="4">
    <source>
        <dbReference type="ARBA" id="ARBA00020733"/>
    </source>
</evidence>
<feature type="region of interest" description="Disordered" evidence="9">
    <location>
        <begin position="1"/>
        <end position="231"/>
    </location>
</feature>
<gene>
    <name evidence="10" type="ORF">PV06_02274</name>
</gene>
<organism evidence="10 11">
    <name type="scientific">Exophiala oligosperma</name>
    <dbReference type="NCBI Taxonomy" id="215243"/>
    <lineage>
        <taxon>Eukaryota</taxon>
        <taxon>Fungi</taxon>
        <taxon>Dikarya</taxon>
        <taxon>Ascomycota</taxon>
        <taxon>Pezizomycotina</taxon>
        <taxon>Eurotiomycetes</taxon>
        <taxon>Chaetothyriomycetidae</taxon>
        <taxon>Chaetothyriales</taxon>
        <taxon>Herpotrichiellaceae</taxon>
        <taxon>Exophiala</taxon>
    </lineage>
</organism>
<evidence type="ECO:0000256" key="9">
    <source>
        <dbReference type="SAM" id="MobiDB-lite"/>
    </source>
</evidence>
<evidence type="ECO:0000256" key="3">
    <source>
        <dbReference type="ARBA" id="ARBA00007112"/>
    </source>
</evidence>
<evidence type="ECO:0000256" key="6">
    <source>
        <dbReference type="ARBA" id="ARBA00023016"/>
    </source>
</evidence>
<feature type="compositionally biased region" description="Low complexity" evidence="9">
    <location>
        <begin position="194"/>
        <end position="204"/>
    </location>
</feature>
<feature type="compositionally biased region" description="Acidic residues" evidence="9">
    <location>
        <begin position="344"/>
        <end position="372"/>
    </location>
</feature>
<evidence type="ECO:0000256" key="2">
    <source>
        <dbReference type="ARBA" id="ARBA00004496"/>
    </source>
</evidence>
<dbReference type="OrthoDB" id="21629at2759"/>
<reference evidence="10 11" key="1">
    <citation type="submission" date="2015-01" db="EMBL/GenBank/DDBJ databases">
        <title>The Genome Sequence of Exophiala oligosperma CBS72588.</title>
        <authorList>
            <consortium name="The Broad Institute Genomics Platform"/>
            <person name="Cuomo C."/>
            <person name="de Hoog S."/>
            <person name="Gorbushina A."/>
            <person name="Stielow B."/>
            <person name="Teixiera M."/>
            <person name="Abouelleil A."/>
            <person name="Chapman S.B."/>
            <person name="Priest M."/>
            <person name="Young S.K."/>
            <person name="Wortman J."/>
            <person name="Nusbaum C."/>
            <person name="Birren B."/>
        </authorList>
    </citation>
    <scope>NUCLEOTIDE SEQUENCE [LARGE SCALE GENOMIC DNA]</scope>
    <source>
        <strain evidence="10 11">CBS 72588</strain>
    </source>
</reference>
<feature type="compositionally biased region" description="Polar residues" evidence="9">
    <location>
        <begin position="218"/>
        <end position="231"/>
    </location>
</feature>
<name>A0A0D2EFB6_9EURO</name>